<evidence type="ECO:0000313" key="5">
    <source>
        <dbReference type="EMBL" id="TFK22612.1"/>
    </source>
</evidence>
<dbReference type="PROSITE" id="PS51164">
    <property type="entry name" value="CBM1_2"/>
    <property type="match status" value="1"/>
</dbReference>
<organism evidence="5 6">
    <name type="scientific">Coprinopsis marcescibilis</name>
    <name type="common">Agaric fungus</name>
    <name type="synonym">Psathyrella marcescibilis</name>
    <dbReference type="NCBI Taxonomy" id="230819"/>
    <lineage>
        <taxon>Eukaryota</taxon>
        <taxon>Fungi</taxon>
        <taxon>Dikarya</taxon>
        <taxon>Basidiomycota</taxon>
        <taxon>Agaricomycotina</taxon>
        <taxon>Agaricomycetes</taxon>
        <taxon>Agaricomycetidae</taxon>
        <taxon>Agaricales</taxon>
        <taxon>Agaricineae</taxon>
        <taxon>Psathyrellaceae</taxon>
        <taxon>Coprinopsis</taxon>
    </lineage>
</organism>
<dbReference type="EMBL" id="ML210236">
    <property type="protein sequence ID" value="TFK22612.1"/>
    <property type="molecule type" value="Genomic_DNA"/>
</dbReference>
<gene>
    <name evidence="5" type="ORF">FA15DRAFT_706178</name>
</gene>
<evidence type="ECO:0000259" key="4">
    <source>
        <dbReference type="PROSITE" id="PS51164"/>
    </source>
</evidence>
<protein>
    <recommendedName>
        <fullName evidence="4">CBM1 domain-containing protein</fullName>
    </recommendedName>
</protein>
<dbReference type="GO" id="GO:0005576">
    <property type="term" value="C:extracellular region"/>
    <property type="evidence" value="ECO:0007669"/>
    <property type="project" value="InterPro"/>
</dbReference>
<evidence type="ECO:0000313" key="6">
    <source>
        <dbReference type="Proteomes" id="UP000307440"/>
    </source>
</evidence>
<proteinExistence type="predicted"/>
<dbReference type="InterPro" id="IPR035971">
    <property type="entry name" value="CBD_sf"/>
</dbReference>
<evidence type="ECO:0000256" key="3">
    <source>
        <dbReference type="SAM" id="SignalP"/>
    </source>
</evidence>
<dbReference type="OrthoDB" id="2119228at2759"/>
<dbReference type="Proteomes" id="UP000307440">
    <property type="component" value="Unassembled WGS sequence"/>
</dbReference>
<keyword evidence="1 3" id="KW-0732">Signal</keyword>
<keyword evidence="6" id="KW-1185">Reference proteome</keyword>
<dbReference type="AlphaFoldDB" id="A0A5C3KQD1"/>
<evidence type="ECO:0000256" key="1">
    <source>
        <dbReference type="ARBA" id="ARBA00022729"/>
    </source>
</evidence>
<evidence type="ECO:0000256" key="2">
    <source>
        <dbReference type="SAM" id="MobiDB-lite"/>
    </source>
</evidence>
<sequence>MFKVRNTALCVIVAALAANASPLPQGAGPIQMCGGAGWTGPTTCPAGYVCSKLNDYVSLCTRELVTPTATTRDTTPIPTIPVPGGPGGPPGFPIPIPIPGQP</sequence>
<dbReference type="SMART" id="SM00236">
    <property type="entry name" value="fCBD"/>
    <property type="match status" value="1"/>
</dbReference>
<dbReference type="InterPro" id="IPR000254">
    <property type="entry name" value="CBD"/>
</dbReference>
<accession>A0A5C3KQD1</accession>
<feature type="compositionally biased region" description="Pro residues" evidence="2">
    <location>
        <begin position="78"/>
        <end position="102"/>
    </location>
</feature>
<name>A0A5C3KQD1_COPMA</name>
<feature type="region of interest" description="Disordered" evidence="2">
    <location>
        <begin position="70"/>
        <end position="102"/>
    </location>
</feature>
<feature type="domain" description="CBM1" evidence="4">
    <location>
        <begin position="25"/>
        <end position="61"/>
    </location>
</feature>
<feature type="signal peptide" evidence="3">
    <location>
        <begin position="1"/>
        <end position="22"/>
    </location>
</feature>
<dbReference type="GO" id="GO:0005975">
    <property type="term" value="P:carbohydrate metabolic process"/>
    <property type="evidence" value="ECO:0007669"/>
    <property type="project" value="InterPro"/>
</dbReference>
<reference evidence="5 6" key="1">
    <citation type="journal article" date="2019" name="Nat. Ecol. Evol.">
        <title>Megaphylogeny resolves global patterns of mushroom evolution.</title>
        <authorList>
            <person name="Varga T."/>
            <person name="Krizsan K."/>
            <person name="Foldi C."/>
            <person name="Dima B."/>
            <person name="Sanchez-Garcia M."/>
            <person name="Sanchez-Ramirez S."/>
            <person name="Szollosi G.J."/>
            <person name="Szarkandi J.G."/>
            <person name="Papp V."/>
            <person name="Albert L."/>
            <person name="Andreopoulos W."/>
            <person name="Angelini C."/>
            <person name="Antonin V."/>
            <person name="Barry K.W."/>
            <person name="Bougher N.L."/>
            <person name="Buchanan P."/>
            <person name="Buyck B."/>
            <person name="Bense V."/>
            <person name="Catcheside P."/>
            <person name="Chovatia M."/>
            <person name="Cooper J."/>
            <person name="Damon W."/>
            <person name="Desjardin D."/>
            <person name="Finy P."/>
            <person name="Geml J."/>
            <person name="Haridas S."/>
            <person name="Hughes K."/>
            <person name="Justo A."/>
            <person name="Karasinski D."/>
            <person name="Kautmanova I."/>
            <person name="Kiss B."/>
            <person name="Kocsube S."/>
            <person name="Kotiranta H."/>
            <person name="LaButti K.M."/>
            <person name="Lechner B.E."/>
            <person name="Liimatainen K."/>
            <person name="Lipzen A."/>
            <person name="Lukacs Z."/>
            <person name="Mihaltcheva S."/>
            <person name="Morgado L.N."/>
            <person name="Niskanen T."/>
            <person name="Noordeloos M.E."/>
            <person name="Ohm R.A."/>
            <person name="Ortiz-Santana B."/>
            <person name="Ovrebo C."/>
            <person name="Racz N."/>
            <person name="Riley R."/>
            <person name="Savchenko A."/>
            <person name="Shiryaev A."/>
            <person name="Soop K."/>
            <person name="Spirin V."/>
            <person name="Szebenyi C."/>
            <person name="Tomsovsky M."/>
            <person name="Tulloss R.E."/>
            <person name="Uehling J."/>
            <person name="Grigoriev I.V."/>
            <person name="Vagvolgyi C."/>
            <person name="Papp T."/>
            <person name="Martin F.M."/>
            <person name="Miettinen O."/>
            <person name="Hibbett D.S."/>
            <person name="Nagy L.G."/>
        </authorList>
    </citation>
    <scope>NUCLEOTIDE SEQUENCE [LARGE SCALE GENOMIC DNA]</scope>
    <source>
        <strain evidence="5 6">CBS 121175</strain>
    </source>
</reference>
<dbReference type="Pfam" id="PF00734">
    <property type="entry name" value="CBM_1"/>
    <property type="match status" value="1"/>
</dbReference>
<dbReference type="SUPFAM" id="SSF57180">
    <property type="entry name" value="Cellulose-binding domain"/>
    <property type="match status" value="1"/>
</dbReference>
<feature type="chain" id="PRO_5023012786" description="CBM1 domain-containing protein" evidence="3">
    <location>
        <begin position="23"/>
        <end position="102"/>
    </location>
</feature>
<dbReference type="GO" id="GO:0030248">
    <property type="term" value="F:cellulose binding"/>
    <property type="evidence" value="ECO:0007669"/>
    <property type="project" value="InterPro"/>
</dbReference>